<evidence type="ECO:0000313" key="1">
    <source>
        <dbReference type="EMBL" id="CAD5236051.1"/>
    </source>
</evidence>
<name>A0A7R8MJG0_9CAUD</name>
<organism evidence="1 2">
    <name type="scientific">Klebsiella phage vB_KvM-Eowyn</name>
    <dbReference type="NCBI Taxonomy" id="2762819"/>
    <lineage>
        <taxon>Viruses</taxon>
        <taxon>Duplodnaviria</taxon>
        <taxon>Heunggongvirae</taxon>
        <taxon>Uroviricota</taxon>
        <taxon>Caudoviricetes</taxon>
        <taxon>Chimalliviridae</taxon>
        <taxon>Eowynvirus</taxon>
        <taxon>Eowynvirus eowyn</taxon>
    </lineage>
</organism>
<reference evidence="1 2" key="1">
    <citation type="submission" date="2020-09" db="EMBL/GenBank/DDBJ databases">
        <authorList>
            <person name="Jameson E."/>
        </authorList>
    </citation>
    <scope>NUCLEOTIDE SEQUENCE [LARGE SCALE GENOMIC DNA]</scope>
</reference>
<dbReference type="EMBL" id="LR881104">
    <property type="protein sequence ID" value="CAD5236051.1"/>
    <property type="molecule type" value="Genomic_DNA"/>
</dbReference>
<dbReference type="Proteomes" id="UP000596247">
    <property type="component" value="Chromosome"/>
</dbReference>
<accession>A0A7R8MJG0</accession>
<evidence type="ECO:0000313" key="2">
    <source>
        <dbReference type="Proteomes" id="UP000596247"/>
    </source>
</evidence>
<gene>
    <name evidence="1" type="ORF">LLCLJKAH_00062</name>
</gene>
<protein>
    <submittedName>
        <fullName evidence="1">Uncharacterized protein</fullName>
    </submittedName>
</protein>
<keyword evidence="2" id="KW-1185">Reference proteome</keyword>
<proteinExistence type="predicted"/>
<sequence>MKSIKVTRGEYHNEGKNAAAIAEMFGVSPERFDAFCRRGHFIKPFGMLPDTDIPGWRTLDVLKWSANQAGVTLGTAIKKYEAGKLRQLITL</sequence>